<sequence length="571" mass="62711">MRIFAWSDLHLESKVNLELVKEFCQLNKKRPESSENGSSTCHSTSRANEYDNGEPGSSTEARAGAEAPLWSPLSGTLAGNIGKLWEVVTGASSPLNEDFADDVLILAGDVHHELDGLKDSLKLFGSVFGHVAFVPGNHELWVTHKDRYLGITDSLQKFDSILRLCESLGVHTSPFSPSRSVRLVPLFSWYDELDPHFRRVALHTHHPQTVAPRTNQSYSGKVSHGISPSDSNRGISSKLLLSLAENWMDYTACRWPLPLSNNDPKSTARLSTECSIFGRSEAEATQFRRFNGMSLGKNRRCTCNFTSRSGVPTASLSGTAAVDAFGRKEATGLPGGSDWAADVSCKPFHRKCCGEKARDMPDAVLPSCAPRRFTDAWGMPLSLSEFFATENERRGCFLSNSHSPCRDTCRRERNFQHVEAGPSVSDMRDGAAAAHVRGSNTGHTTLSESDRSSYSANSEIDLGSEGTCGQESTCSENSTVVITFSHFLPRAELAKLYPLSPGALAYVMGSTRIDEQLRQAEGSVHVFGHSHVNIDHKIEGVRYIQHSLGRPSEQKWLPARLRPKLIFSDAL</sequence>
<feature type="compositionally biased region" description="Polar residues" evidence="1">
    <location>
        <begin position="211"/>
        <end position="230"/>
    </location>
</feature>
<evidence type="ECO:0000256" key="1">
    <source>
        <dbReference type="SAM" id="MobiDB-lite"/>
    </source>
</evidence>
<gene>
    <name evidence="2" type="ORF">EAH_00024630</name>
</gene>
<dbReference type="PANTHER" id="PTHR36492">
    <property type="match status" value="1"/>
</dbReference>
<evidence type="ECO:0000313" key="2">
    <source>
        <dbReference type="EMBL" id="CDI77443.1"/>
    </source>
</evidence>
<reference evidence="2" key="2">
    <citation type="submission" date="2013-10" db="EMBL/GenBank/DDBJ databases">
        <authorList>
            <person name="Aslett M."/>
        </authorList>
    </citation>
    <scope>NUCLEOTIDE SEQUENCE</scope>
    <source>
        <strain evidence="2">Houghton</strain>
    </source>
</reference>
<dbReference type="OrthoDB" id="550558at2759"/>
<dbReference type="RefSeq" id="XP_013252190.1">
    <property type="nucleotide sequence ID" value="XM_013396736.1"/>
</dbReference>
<dbReference type="GeneID" id="25270533"/>
<protein>
    <recommendedName>
        <fullName evidence="4">Calcineurin-like phosphoesterase domain-containing protein</fullName>
    </recommendedName>
</protein>
<proteinExistence type="predicted"/>
<dbReference type="OMA" id="SHVNIDH"/>
<reference evidence="2" key="1">
    <citation type="submission" date="2013-10" db="EMBL/GenBank/DDBJ databases">
        <title>Genomic analysis of the causative agents of coccidiosis in chickens.</title>
        <authorList>
            <person name="Reid A.J."/>
            <person name="Blake D."/>
            <person name="Billington K."/>
            <person name="Browne H."/>
            <person name="Dunn M."/>
            <person name="Hung S."/>
            <person name="Kawahara F."/>
            <person name="Miranda-Saavedra D."/>
            <person name="Mourier T."/>
            <person name="Nagra H."/>
            <person name="Otto T.D."/>
            <person name="Rawlings N."/>
            <person name="Sanchez A."/>
            <person name="Sanders M."/>
            <person name="Subramaniam C."/>
            <person name="Tay Y."/>
            <person name="Dear P."/>
            <person name="Doerig C."/>
            <person name="Gruber A."/>
            <person name="Parkinson J."/>
            <person name="Shirley M."/>
            <person name="Wan K.L."/>
            <person name="Berriman M."/>
            <person name="Tomley F."/>
            <person name="Pain A."/>
        </authorList>
    </citation>
    <scope>NUCLEOTIDE SEQUENCE</scope>
    <source>
        <strain evidence="2">Houghton</strain>
    </source>
</reference>
<evidence type="ECO:0000313" key="3">
    <source>
        <dbReference type="Proteomes" id="UP000018050"/>
    </source>
</evidence>
<dbReference type="CDD" id="cd00838">
    <property type="entry name" value="MPP_superfamily"/>
    <property type="match status" value="1"/>
</dbReference>
<dbReference type="InterPro" id="IPR052963">
    <property type="entry name" value="Pantetheine_PDE"/>
</dbReference>
<dbReference type="Proteomes" id="UP000018050">
    <property type="component" value="Unassembled WGS sequence"/>
</dbReference>
<feature type="compositionally biased region" description="Polar residues" evidence="1">
    <location>
        <begin position="438"/>
        <end position="458"/>
    </location>
</feature>
<evidence type="ECO:0008006" key="4">
    <source>
        <dbReference type="Google" id="ProtNLM"/>
    </source>
</evidence>
<accession>U6GDM5</accession>
<dbReference type="AlphaFoldDB" id="U6GDM5"/>
<feature type="region of interest" description="Disordered" evidence="1">
    <location>
        <begin position="210"/>
        <end position="230"/>
    </location>
</feature>
<keyword evidence="3" id="KW-1185">Reference proteome</keyword>
<name>U6GDM5_EIMAC</name>
<organism evidence="2 3">
    <name type="scientific">Eimeria acervulina</name>
    <name type="common">Coccidian parasite</name>
    <dbReference type="NCBI Taxonomy" id="5801"/>
    <lineage>
        <taxon>Eukaryota</taxon>
        <taxon>Sar</taxon>
        <taxon>Alveolata</taxon>
        <taxon>Apicomplexa</taxon>
        <taxon>Conoidasida</taxon>
        <taxon>Coccidia</taxon>
        <taxon>Eucoccidiorida</taxon>
        <taxon>Eimeriorina</taxon>
        <taxon>Eimeriidae</taxon>
        <taxon>Eimeria</taxon>
    </lineage>
</organism>
<feature type="compositionally biased region" description="Polar residues" evidence="1">
    <location>
        <begin position="34"/>
        <end position="47"/>
    </location>
</feature>
<dbReference type="VEuPathDB" id="ToxoDB:EAH_00024630"/>
<dbReference type="PANTHER" id="PTHR36492:SF2">
    <property type="entry name" value="[ACYL-CARRIER-PROTEIN] PHOSPHODIESTERASE PPTH"/>
    <property type="match status" value="1"/>
</dbReference>
<feature type="region of interest" description="Disordered" evidence="1">
    <location>
        <begin position="436"/>
        <end position="469"/>
    </location>
</feature>
<dbReference type="EMBL" id="HG670669">
    <property type="protein sequence ID" value="CDI77443.1"/>
    <property type="molecule type" value="Genomic_DNA"/>
</dbReference>
<dbReference type="SUPFAM" id="SSF56300">
    <property type="entry name" value="Metallo-dependent phosphatases"/>
    <property type="match status" value="1"/>
</dbReference>
<dbReference type="InterPro" id="IPR029052">
    <property type="entry name" value="Metallo-depent_PP-like"/>
</dbReference>
<feature type="region of interest" description="Disordered" evidence="1">
    <location>
        <begin position="29"/>
        <end position="65"/>
    </location>
</feature>